<proteinExistence type="predicted"/>
<reference evidence="1 2" key="1">
    <citation type="submission" date="2018-05" db="EMBL/GenBank/DDBJ databases">
        <title>The draft genome of strain NS-104.</title>
        <authorList>
            <person name="Hang P."/>
            <person name="Jiang J."/>
        </authorList>
    </citation>
    <scope>NUCLEOTIDE SEQUENCE [LARGE SCALE GENOMIC DNA]</scope>
    <source>
        <strain evidence="1 2">NS-104</strain>
    </source>
</reference>
<name>A0A2U2DKJ7_9HYPH</name>
<dbReference type="Proteomes" id="UP000245252">
    <property type="component" value="Unassembled WGS sequence"/>
</dbReference>
<sequence>MLAVIIPALIGAPEVVHAASAIDKNYVRSLAAPRKTILVVEYFDGAQTSVGRKGYATSRGFQAVSPTDIKVDDRTQLHLYGLEPCQGEMVNAKEGFAGSCADFARQQLAVLMKSPKVLYCRAFVSEQNAPVQDVTCYGYYNFPRSLDTVDSLEEQLLSVGALKLAKKADGSVMRPDLAAAEKIGRGGFGMWADPRVQGQ</sequence>
<evidence type="ECO:0000313" key="2">
    <source>
        <dbReference type="Proteomes" id="UP000245252"/>
    </source>
</evidence>
<organism evidence="1 2">
    <name type="scientific">Metarhizobium album</name>
    <dbReference type="NCBI Taxonomy" id="2182425"/>
    <lineage>
        <taxon>Bacteria</taxon>
        <taxon>Pseudomonadati</taxon>
        <taxon>Pseudomonadota</taxon>
        <taxon>Alphaproteobacteria</taxon>
        <taxon>Hyphomicrobiales</taxon>
        <taxon>Rhizobiaceae</taxon>
        <taxon>Metarhizobium</taxon>
    </lineage>
</organism>
<keyword evidence="2" id="KW-1185">Reference proteome</keyword>
<dbReference type="OrthoDB" id="8067489at2"/>
<dbReference type="EMBL" id="QFBC01000014">
    <property type="protein sequence ID" value="PWE53781.1"/>
    <property type="molecule type" value="Genomic_DNA"/>
</dbReference>
<protein>
    <submittedName>
        <fullName evidence="1">Uncharacterized protein</fullName>
    </submittedName>
</protein>
<comment type="caution">
    <text evidence="1">The sequence shown here is derived from an EMBL/GenBank/DDBJ whole genome shotgun (WGS) entry which is preliminary data.</text>
</comment>
<gene>
    <name evidence="1" type="ORF">DEM27_24470</name>
</gene>
<evidence type="ECO:0000313" key="1">
    <source>
        <dbReference type="EMBL" id="PWE53781.1"/>
    </source>
</evidence>
<dbReference type="AlphaFoldDB" id="A0A2U2DKJ7"/>
<accession>A0A2U2DKJ7</accession>